<dbReference type="AlphaFoldDB" id="A0A1N6L928"/>
<protein>
    <submittedName>
        <fullName evidence="1">Uncharacterized protein</fullName>
    </submittedName>
</protein>
<evidence type="ECO:0000313" key="1">
    <source>
        <dbReference type="EMBL" id="SIO65290.1"/>
    </source>
</evidence>
<reference evidence="1 2" key="1">
    <citation type="submission" date="2016-11" db="EMBL/GenBank/DDBJ databases">
        <authorList>
            <person name="Jaros S."/>
            <person name="Januszkiewicz K."/>
            <person name="Wedrychowicz H."/>
        </authorList>
    </citation>
    <scope>NUCLEOTIDE SEQUENCE [LARGE SCALE GENOMIC DNA]</scope>
    <source>
        <strain evidence="1 2">GAS95</strain>
    </source>
</reference>
<keyword evidence="2" id="KW-1185">Reference proteome</keyword>
<sequence length="72" mass="7320">MFGYLLFPGDNPTLETNNFLNGGSVPMGGCMFGVCMGLNHSIGGQTSVEFGLGTPGISTGVTVSKPVGGAHW</sequence>
<evidence type="ECO:0000313" key="2">
    <source>
        <dbReference type="Proteomes" id="UP000185151"/>
    </source>
</evidence>
<gene>
    <name evidence="1" type="ORF">SAMN05444165_6748</name>
</gene>
<dbReference type="EMBL" id="FSRU01000002">
    <property type="protein sequence ID" value="SIO65290.1"/>
    <property type="molecule type" value="Genomic_DNA"/>
</dbReference>
<organism evidence="1 2">
    <name type="scientific">Paraburkholderia phenazinium</name>
    <dbReference type="NCBI Taxonomy" id="60549"/>
    <lineage>
        <taxon>Bacteria</taxon>
        <taxon>Pseudomonadati</taxon>
        <taxon>Pseudomonadota</taxon>
        <taxon>Betaproteobacteria</taxon>
        <taxon>Burkholderiales</taxon>
        <taxon>Burkholderiaceae</taxon>
        <taxon>Paraburkholderia</taxon>
    </lineage>
</organism>
<accession>A0A1N6L928</accession>
<dbReference type="Proteomes" id="UP000185151">
    <property type="component" value="Unassembled WGS sequence"/>
</dbReference>
<name>A0A1N6L928_9BURK</name>
<proteinExistence type="predicted"/>